<dbReference type="Proteomes" id="UP001236014">
    <property type="component" value="Chromosome"/>
</dbReference>
<dbReference type="KEGG" id="acab:QRX50_35830"/>
<dbReference type="AlphaFoldDB" id="A0A9Y2IE01"/>
<organism evidence="1 2">
    <name type="scientific">Amycolatopsis carbonis</name>
    <dbReference type="NCBI Taxonomy" id="715471"/>
    <lineage>
        <taxon>Bacteria</taxon>
        <taxon>Bacillati</taxon>
        <taxon>Actinomycetota</taxon>
        <taxon>Actinomycetes</taxon>
        <taxon>Pseudonocardiales</taxon>
        <taxon>Pseudonocardiaceae</taxon>
        <taxon>Amycolatopsis</taxon>
    </lineage>
</organism>
<gene>
    <name evidence="1" type="ORF">QRX50_35830</name>
</gene>
<dbReference type="EMBL" id="CP127294">
    <property type="protein sequence ID" value="WIX76773.1"/>
    <property type="molecule type" value="Genomic_DNA"/>
</dbReference>
<sequence length="90" mass="9797">MCPQHLQKFLELTSTYAGYDFDGSDWAAITAALDSSGTTDYPLIGRTELAARIHREDDGDHVAVTITGPASHSLGIRLRTLFDVLNYPGT</sequence>
<name>A0A9Y2IE01_9PSEU</name>
<proteinExistence type="predicted"/>
<dbReference type="RefSeq" id="WP_285967521.1">
    <property type="nucleotide sequence ID" value="NZ_CP127294.1"/>
</dbReference>
<reference evidence="1 2" key="1">
    <citation type="submission" date="2023-06" db="EMBL/GenBank/DDBJ databases">
        <authorList>
            <person name="Oyuntsetseg B."/>
            <person name="Kim S.B."/>
        </authorList>
    </citation>
    <scope>NUCLEOTIDE SEQUENCE [LARGE SCALE GENOMIC DNA]</scope>
    <source>
        <strain evidence="1 2">2-15</strain>
    </source>
</reference>
<protein>
    <submittedName>
        <fullName evidence="1">Uncharacterized protein</fullName>
    </submittedName>
</protein>
<keyword evidence="2" id="KW-1185">Reference proteome</keyword>
<evidence type="ECO:0000313" key="2">
    <source>
        <dbReference type="Proteomes" id="UP001236014"/>
    </source>
</evidence>
<accession>A0A9Y2IE01</accession>
<evidence type="ECO:0000313" key="1">
    <source>
        <dbReference type="EMBL" id="WIX76773.1"/>
    </source>
</evidence>